<gene>
    <name evidence="4" type="ORF">FPZ52_03650</name>
</gene>
<dbReference type="RefSeq" id="WP_146363807.1">
    <property type="nucleotide sequence ID" value="NZ_CP042261.1"/>
</dbReference>
<keyword evidence="5" id="KW-1185">Reference proteome</keyword>
<dbReference type="OrthoDB" id="273614at2"/>
<evidence type="ECO:0000259" key="3">
    <source>
        <dbReference type="PROSITE" id="PS51186"/>
    </source>
</evidence>
<dbReference type="InterPro" id="IPR000182">
    <property type="entry name" value="GNAT_dom"/>
</dbReference>
<proteinExistence type="predicted"/>
<dbReference type="PANTHER" id="PTHR43877:SF2">
    <property type="entry name" value="AMINOALKYLPHOSPHONATE N-ACETYLTRANSFERASE-RELATED"/>
    <property type="match status" value="1"/>
</dbReference>
<dbReference type="GO" id="GO:0016747">
    <property type="term" value="F:acyltransferase activity, transferring groups other than amino-acyl groups"/>
    <property type="evidence" value="ECO:0007669"/>
    <property type="project" value="InterPro"/>
</dbReference>
<name>A0A5B8IVB9_9RHOB</name>
<dbReference type="Pfam" id="PF13673">
    <property type="entry name" value="Acetyltransf_10"/>
    <property type="match status" value="1"/>
</dbReference>
<dbReference type="EMBL" id="CP042261">
    <property type="protein sequence ID" value="QDY68811.1"/>
    <property type="molecule type" value="Genomic_DNA"/>
</dbReference>
<keyword evidence="1 4" id="KW-0808">Transferase</keyword>
<dbReference type="PANTHER" id="PTHR43877">
    <property type="entry name" value="AMINOALKYLPHOSPHONATE N-ACETYLTRANSFERASE-RELATED-RELATED"/>
    <property type="match status" value="1"/>
</dbReference>
<evidence type="ECO:0000313" key="5">
    <source>
        <dbReference type="Proteomes" id="UP000318483"/>
    </source>
</evidence>
<dbReference type="KEGG" id="lit:FPZ52_03650"/>
<organism evidence="4 5">
    <name type="scientific">Qingshengfaniella alkalisoli</name>
    <dbReference type="NCBI Taxonomy" id="2599296"/>
    <lineage>
        <taxon>Bacteria</taxon>
        <taxon>Pseudomonadati</taxon>
        <taxon>Pseudomonadota</taxon>
        <taxon>Alphaproteobacteria</taxon>
        <taxon>Rhodobacterales</taxon>
        <taxon>Paracoccaceae</taxon>
        <taxon>Qingshengfaniella</taxon>
    </lineage>
</organism>
<evidence type="ECO:0000256" key="1">
    <source>
        <dbReference type="ARBA" id="ARBA00022679"/>
    </source>
</evidence>
<protein>
    <submittedName>
        <fullName evidence="4">GNAT family N-acetyltransferase</fullName>
    </submittedName>
</protein>
<dbReference type="PROSITE" id="PS51186">
    <property type="entry name" value="GNAT"/>
    <property type="match status" value="1"/>
</dbReference>
<dbReference type="InterPro" id="IPR050832">
    <property type="entry name" value="Bact_Acetyltransf"/>
</dbReference>
<keyword evidence="2" id="KW-0012">Acyltransferase</keyword>
<dbReference type="Proteomes" id="UP000318483">
    <property type="component" value="Chromosome"/>
</dbReference>
<accession>A0A5B8IVB9</accession>
<evidence type="ECO:0000256" key="2">
    <source>
        <dbReference type="ARBA" id="ARBA00023315"/>
    </source>
</evidence>
<dbReference type="CDD" id="cd04301">
    <property type="entry name" value="NAT_SF"/>
    <property type="match status" value="1"/>
</dbReference>
<dbReference type="InterPro" id="IPR016181">
    <property type="entry name" value="Acyl_CoA_acyltransferase"/>
</dbReference>
<sequence length="164" mass="18576">MTEESLGILLREFDPNGDTGWVIDVHRAHYRDVEGFDDSFAPVVARAVDAFDPIRDHGWIACAGLEQVGSLFMIRENAQVARLKLFYIAASCRGQGLGRLMLHKAERSGRRDGTSLMRVRTFKQHTAAVRLYVRSGFELVEEFPVHEFGRPLVEQCWEKALDVA</sequence>
<feature type="domain" description="N-acetyltransferase" evidence="3">
    <location>
        <begin position="8"/>
        <end position="162"/>
    </location>
</feature>
<dbReference type="AlphaFoldDB" id="A0A5B8IVB9"/>
<dbReference type="SUPFAM" id="SSF55729">
    <property type="entry name" value="Acyl-CoA N-acyltransferases (Nat)"/>
    <property type="match status" value="1"/>
</dbReference>
<reference evidence="4 5" key="1">
    <citation type="submission" date="2019-07" db="EMBL/GenBank/DDBJ databases">
        <title>Litoreibacter alkalisoli sp. nov., isolated from saline-alkaline soil.</title>
        <authorList>
            <person name="Wang S."/>
            <person name="Xu L."/>
            <person name="Xing Y.-T."/>
            <person name="Sun J.-Q."/>
        </authorList>
    </citation>
    <scope>NUCLEOTIDE SEQUENCE [LARGE SCALE GENOMIC DNA]</scope>
    <source>
        <strain evidence="4 5">LN3S51</strain>
    </source>
</reference>
<evidence type="ECO:0000313" key="4">
    <source>
        <dbReference type="EMBL" id="QDY68811.1"/>
    </source>
</evidence>
<dbReference type="Gene3D" id="3.40.630.30">
    <property type="match status" value="1"/>
</dbReference>